<dbReference type="Proteomes" id="UP001221413">
    <property type="component" value="Unassembled WGS sequence"/>
</dbReference>
<evidence type="ECO:0000256" key="1">
    <source>
        <dbReference type="SAM" id="SignalP"/>
    </source>
</evidence>
<dbReference type="EMBL" id="JAQGDS010000008">
    <property type="protein sequence ID" value="KAJ6258491.1"/>
    <property type="molecule type" value="Genomic_DNA"/>
</dbReference>
<feature type="chain" id="PRO_5042213272" evidence="1">
    <location>
        <begin position="25"/>
        <end position="247"/>
    </location>
</feature>
<name>A0AAD6NGA5_DREDA</name>
<protein>
    <submittedName>
        <fullName evidence="2">Uncharacterized protein</fullName>
    </submittedName>
</protein>
<accession>A0AAD6NGA5</accession>
<dbReference type="AlphaFoldDB" id="A0AAD6NGA5"/>
<comment type="caution">
    <text evidence="2">The sequence shown here is derived from an EMBL/GenBank/DDBJ whole genome shotgun (WGS) entry which is preliminary data.</text>
</comment>
<evidence type="ECO:0000313" key="3">
    <source>
        <dbReference type="Proteomes" id="UP001221413"/>
    </source>
</evidence>
<feature type="signal peptide" evidence="1">
    <location>
        <begin position="1"/>
        <end position="24"/>
    </location>
</feature>
<keyword evidence="1" id="KW-0732">Signal</keyword>
<reference evidence="2" key="1">
    <citation type="submission" date="2023-01" db="EMBL/GenBank/DDBJ databases">
        <title>The chitinases involved in constricting ring structure development in the nematode-trapping fungus Drechslerella dactyloides.</title>
        <authorList>
            <person name="Wang R."/>
            <person name="Zhang L."/>
            <person name="Tang P."/>
            <person name="Li S."/>
            <person name="Liang L."/>
        </authorList>
    </citation>
    <scope>NUCLEOTIDE SEQUENCE</scope>
    <source>
        <strain evidence="2">YMF1.00031</strain>
    </source>
</reference>
<organism evidence="2 3">
    <name type="scientific">Drechslerella dactyloides</name>
    <name type="common">Nematode-trapping fungus</name>
    <name type="synonym">Arthrobotrys dactyloides</name>
    <dbReference type="NCBI Taxonomy" id="74499"/>
    <lineage>
        <taxon>Eukaryota</taxon>
        <taxon>Fungi</taxon>
        <taxon>Dikarya</taxon>
        <taxon>Ascomycota</taxon>
        <taxon>Pezizomycotina</taxon>
        <taxon>Orbiliomycetes</taxon>
        <taxon>Orbiliales</taxon>
        <taxon>Orbiliaceae</taxon>
        <taxon>Drechslerella</taxon>
    </lineage>
</organism>
<sequence>MVAFRAISTALAVAAVAQPFGALAKSVDFADNYVQPGSIKPLTKSYGYQFENFDILGGVLNDVGEVVEDLLATLGAVLGLNGHHYEKTKYGHGVGIVRGIDGHYNEPGRIYHSDGKNFNVHSLKALCCAADMSKKCEILDCHIKLSGYDKPVGGNKIYDHDFYVPKSYNSGNKDIAPIDIDVSLDGIVNLGVVGIDLSALVVDIELLDLVDIEVNTDKKHRGRYNYKPSHQHGVLGLGLIIDIDLEL</sequence>
<gene>
    <name evidence="2" type="ORF">Dda_6533</name>
</gene>
<evidence type="ECO:0000313" key="2">
    <source>
        <dbReference type="EMBL" id="KAJ6258491.1"/>
    </source>
</evidence>
<proteinExistence type="predicted"/>
<keyword evidence="3" id="KW-1185">Reference proteome</keyword>